<organism evidence="3 4">
    <name type="scientific">Collinsella aerofaciens</name>
    <dbReference type="NCBI Taxonomy" id="74426"/>
    <lineage>
        <taxon>Bacteria</taxon>
        <taxon>Bacillati</taxon>
        <taxon>Actinomycetota</taxon>
        <taxon>Coriobacteriia</taxon>
        <taxon>Coriobacteriales</taxon>
        <taxon>Coriobacteriaceae</taxon>
        <taxon>Collinsella</taxon>
    </lineage>
</organism>
<dbReference type="Proteomes" id="UP000368032">
    <property type="component" value="Unassembled WGS sequence"/>
</dbReference>
<feature type="coiled-coil region" evidence="1">
    <location>
        <begin position="6"/>
        <end position="33"/>
    </location>
</feature>
<evidence type="ECO:0000313" key="3">
    <source>
        <dbReference type="EMBL" id="VWL90508.1"/>
    </source>
</evidence>
<keyword evidence="1" id="KW-0175">Coiled coil</keyword>
<proteinExistence type="predicted"/>
<sequence length="106" mass="11033">MATKRFDDVAEKARALEAQAKKLRREAQAARTKAYADALVAVFPEVKDMGSAEEVLDFVKGLKPGTGHGMQDARAAGAADSAYAQTAEAGESSEAHGGFSGAAYRG</sequence>
<feature type="region of interest" description="Disordered" evidence="2">
    <location>
        <begin position="85"/>
        <end position="106"/>
    </location>
</feature>
<name>A0A5K1IQH1_9ACTN</name>
<accession>A0A5K1IQH1</accession>
<dbReference type="EMBL" id="CABWIF010000006">
    <property type="protein sequence ID" value="VWL90508.1"/>
    <property type="molecule type" value="Genomic_DNA"/>
</dbReference>
<evidence type="ECO:0000256" key="2">
    <source>
        <dbReference type="SAM" id="MobiDB-lite"/>
    </source>
</evidence>
<dbReference type="RefSeq" id="WP_226812415.1">
    <property type="nucleotide sequence ID" value="NZ_CABWIF010000006.1"/>
</dbReference>
<reference evidence="3 4" key="1">
    <citation type="submission" date="2019-10" db="EMBL/GenBank/DDBJ databases">
        <authorList>
            <person name="Wolf R A."/>
        </authorList>
    </citation>
    <scope>NUCLEOTIDE SEQUENCE [LARGE SCALE GENOMIC DNA]</scope>
    <source>
        <strain evidence="3">Collinsella_aerofaciens_DSM_13712</strain>
    </source>
</reference>
<evidence type="ECO:0000313" key="4">
    <source>
        <dbReference type="Proteomes" id="UP000368032"/>
    </source>
</evidence>
<gene>
    <name evidence="3" type="ORF">CKJAJONC_01432</name>
</gene>
<dbReference type="AlphaFoldDB" id="A0A5K1IQH1"/>
<evidence type="ECO:0000256" key="1">
    <source>
        <dbReference type="SAM" id="Coils"/>
    </source>
</evidence>
<protein>
    <submittedName>
        <fullName evidence="3">Uncharacterized protein</fullName>
    </submittedName>
</protein>